<keyword evidence="1" id="KW-0732">Signal</keyword>
<protein>
    <submittedName>
        <fullName evidence="2">Uncharacterized protein</fullName>
    </submittedName>
</protein>
<gene>
    <name evidence="2" type="ORF">IFM12276_57310</name>
</gene>
<dbReference type="RefSeq" id="WP_281875780.1">
    <property type="nucleotide sequence ID" value="NZ_AP026976.1"/>
</dbReference>
<feature type="signal peptide" evidence="1">
    <location>
        <begin position="1"/>
        <end position="28"/>
    </location>
</feature>
<evidence type="ECO:0000313" key="2">
    <source>
        <dbReference type="EMBL" id="BDU02703.1"/>
    </source>
</evidence>
<proteinExistence type="predicted"/>
<organism evidence="2 3">
    <name type="scientific">Nocardia sputorum</name>
    <dbReference type="NCBI Taxonomy" id="2984338"/>
    <lineage>
        <taxon>Bacteria</taxon>
        <taxon>Bacillati</taxon>
        <taxon>Actinomycetota</taxon>
        <taxon>Actinomycetes</taxon>
        <taxon>Mycobacteriales</taxon>
        <taxon>Nocardiaceae</taxon>
        <taxon>Nocardia</taxon>
    </lineage>
</organism>
<reference evidence="2 3" key="1">
    <citation type="submission" date="2022-11" db="EMBL/GenBank/DDBJ databases">
        <title>Genome Sequencing of Nocardia sp. ON39_IFM12276 and assembly.</title>
        <authorList>
            <person name="Shimojima M."/>
            <person name="Toyokawa M."/>
            <person name="Uesaka K."/>
        </authorList>
    </citation>
    <scope>NUCLEOTIDE SEQUENCE [LARGE SCALE GENOMIC DNA]</scope>
    <source>
        <strain evidence="2 3">IFM 12276</strain>
    </source>
</reference>
<keyword evidence="3" id="KW-1185">Reference proteome</keyword>
<sequence>MRIAIVSVGVLAVVAGAAAALGAGSAAAQPLDQLDEARLAIPLDHTMTTALAGGPIPAVVTMFVPPNRIGAGLKSDSEIYRDDRGAVHATLRQVVLEAAGHPDGTVTVYLNAPGTRNGRVLDVYQHWN</sequence>
<evidence type="ECO:0000256" key="1">
    <source>
        <dbReference type="SAM" id="SignalP"/>
    </source>
</evidence>
<feature type="chain" id="PRO_5045904843" evidence="1">
    <location>
        <begin position="29"/>
        <end position="128"/>
    </location>
</feature>
<evidence type="ECO:0000313" key="3">
    <source>
        <dbReference type="Proteomes" id="UP001317870"/>
    </source>
</evidence>
<dbReference type="EMBL" id="AP026978">
    <property type="protein sequence ID" value="BDU02703.1"/>
    <property type="molecule type" value="Genomic_DNA"/>
</dbReference>
<dbReference type="Proteomes" id="UP001317870">
    <property type="component" value="Chromosome"/>
</dbReference>
<name>A0ABN6UBN0_9NOCA</name>
<accession>A0ABN6UBN0</accession>